<dbReference type="SUPFAM" id="SSF48498">
    <property type="entry name" value="Tetracyclin repressor-like, C-terminal domain"/>
    <property type="match status" value="1"/>
</dbReference>
<feature type="domain" description="Transcriptional regulator TetR C-terminal Proteobacteria type" evidence="1">
    <location>
        <begin position="33"/>
        <end position="145"/>
    </location>
</feature>
<evidence type="ECO:0000313" key="2">
    <source>
        <dbReference type="EMBL" id="GCE21593.1"/>
    </source>
</evidence>
<evidence type="ECO:0000313" key="3">
    <source>
        <dbReference type="Proteomes" id="UP000287188"/>
    </source>
</evidence>
<comment type="caution">
    <text evidence="2">The sequence shown here is derived from an EMBL/GenBank/DDBJ whole genome shotgun (WGS) entry which is preliminary data.</text>
</comment>
<dbReference type="AlphaFoldDB" id="A0A402AR97"/>
<dbReference type="InterPro" id="IPR039536">
    <property type="entry name" value="TetR_C_Proteobacteria"/>
</dbReference>
<proteinExistence type="predicted"/>
<protein>
    <recommendedName>
        <fullName evidence="1">Transcriptional regulator TetR C-terminal Proteobacteria type domain-containing protein</fullName>
    </recommendedName>
</protein>
<dbReference type="Pfam" id="PF14246">
    <property type="entry name" value="TetR_C_7"/>
    <property type="match status" value="1"/>
</dbReference>
<dbReference type="Proteomes" id="UP000287188">
    <property type="component" value="Unassembled WGS sequence"/>
</dbReference>
<dbReference type="Gene3D" id="1.10.357.10">
    <property type="entry name" value="Tetracycline Repressor, domain 2"/>
    <property type="match status" value="1"/>
</dbReference>
<gene>
    <name evidence="2" type="ORF">KDK_53930</name>
</gene>
<keyword evidence="3" id="KW-1185">Reference proteome</keyword>
<organism evidence="2 3">
    <name type="scientific">Dictyobacter kobayashii</name>
    <dbReference type="NCBI Taxonomy" id="2014872"/>
    <lineage>
        <taxon>Bacteria</taxon>
        <taxon>Bacillati</taxon>
        <taxon>Chloroflexota</taxon>
        <taxon>Ktedonobacteria</taxon>
        <taxon>Ktedonobacterales</taxon>
        <taxon>Dictyobacteraceae</taxon>
        <taxon>Dictyobacter</taxon>
    </lineage>
</organism>
<evidence type="ECO:0000259" key="1">
    <source>
        <dbReference type="Pfam" id="PF14246"/>
    </source>
</evidence>
<dbReference type="InterPro" id="IPR036271">
    <property type="entry name" value="Tet_transcr_reg_TetR-rel_C_sf"/>
</dbReference>
<name>A0A402AR97_9CHLR</name>
<dbReference type="EMBL" id="BIFS01000001">
    <property type="protein sequence ID" value="GCE21593.1"/>
    <property type="molecule type" value="Genomic_DNA"/>
</dbReference>
<reference evidence="3" key="1">
    <citation type="submission" date="2018-12" db="EMBL/GenBank/DDBJ databases">
        <title>Tengunoibacter tsumagoiensis gen. nov., sp. nov., Dictyobacter kobayashii sp. nov., D. alpinus sp. nov., and D. joshuensis sp. nov. and description of Dictyobacteraceae fam. nov. within the order Ktedonobacterales isolated from Tengu-no-mugimeshi.</title>
        <authorList>
            <person name="Wang C.M."/>
            <person name="Zheng Y."/>
            <person name="Sakai Y."/>
            <person name="Toyoda A."/>
            <person name="Minakuchi Y."/>
            <person name="Abe K."/>
            <person name="Yokota A."/>
            <person name="Yabe S."/>
        </authorList>
    </citation>
    <scope>NUCLEOTIDE SEQUENCE [LARGE SCALE GENOMIC DNA]</scope>
    <source>
        <strain evidence="3">Uno11</strain>
    </source>
</reference>
<sequence length="151" mass="16426">MDVLEHLTLEQAHPAAVLAELPGPRDLQTLRVALTMVAREILSVMMQPEYLALLRIIMAETPRFPQIGQLFKAAVPERGLTILATLLQQAREHKIVAEIDLDAVSHALLGGLLTYALLDVFFAGEDASPVALERADAIVEVMMRALAPAAI</sequence>
<accession>A0A402AR97</accession>